<dbReference type="PANTHER" id="PTHR47718:SF12">
    <property type="entry name" value="PROTEIN FAR1-RELATED SEQUENCE"/>
    <property type="match status" value="1"/>
</dbReference>
<gene>
    <name evidence="3" type="ORF">Tci_046763</name>
</gene>
<dbReference type="EMBL" id="BKCJ010006951">
    <property type="protein sequence ID" value="GEU74785.1"/>
    <property type="molecule type" value="Genomic_DNA"/>
</dbReference>
<accession>A0A6L2MR11</accession>
<dbReference type="PANTHER" id="PTHR47718">
    <property type="entry name" value="OS01G0519700 PROTEIN"/>
    <property type="match status" value="1"/>
</dbReference>
<dbReference type="Pfam" id="PF24626">
    <property type="entry name" value="SH3_Tf2-1"/>
    <property type="match status" value="1"/>
</dbReference>
<protein>
    <submittedName>
        <fullName evidence="3">Uncharacterized protein</fullName>
    </submittedName>
</protein>
<feature type="domain" description="MULE transposase" evidence="1">
    <location>
        <begin position="489"/>
        <end position="580"/>
    </location>
</feature>
<comment type="caution">
    <text evidence="3">The sequence shown here is derived from an EMBL/GenBank/DDBJ whole genome shotgun (WGS) entry which is preliminary data.</text>
</comment>
<evidence type="ECO:0000313" key="3">
    <source>
        <dbReference type="EMBL" id="GEU74785.1"/>
    </source>
</evidence>
<proteinExistence type="predicted"/>
<feature type="domain" description="Tf2-1-like SH3-like" evidence="2">
    <location>
        <begin position="20"/>
        <end position="66"/>
    </location>
</feature>
<sequence length="854" mass="98774">MIIQIKSRIQAARDRQKSYADKKLNPRYIRTFKILAKVRTIAYQLEFPDQLSRVHSTFYVLNLKKCLSEETLAISLDEIQIDEKLHFIKESVKIIDREIKRLKQSRILIVKVCWNSRRGPVFTWEREDQMQKKYPHLFANSTPAADVTSCWSTVIRFRVIFLLAFSLLHFTNQAHLAYFLSLENGGVSLHCFFDVHSHPPPVHYSSLLVLNMPQARKGHALVDHRDNEGCGLDRFRSGIFFVEVSLFMSGKDKQTVEKHLIAKLFVMSLKILKNFKQFMMMEMLMSSNSVSCDVVVESSVPSRIVLNAFTEEIVAYKKESDETHVVKKLDALCTPELFVTHSNFDTPGGTVYYIPKYAAEARFVVRCSCQKRLRNGDVKQKSSYYKFVLNVFDTIHNHELEREEFKSKKERQLTYLEQAFIVKAASVNIGATRAHHLLTGLKMLIHKMENRKKHVFDFSFDYFVESVELSAIFWADEVSKYNCREFGNVVSFDTTFKTNKYNMVFVPFTAIDNHKKCVTVVAGLLRNESTKSYIWLLKAFIKAFGKAPSIVVTYQDRAMRNAIEAEFTGSKHQLCMWHITLKLPAKVRECELFFSHFTNSGSTLMNFINCFETAMEKQRHVQERMDHKTIDIVPKLKTFLKIVLHASNVYTRSLFELVQKEIFVGFGHCQIDSKSLVEGSEVCIIKESPHVYEMPKKKKKSQSVDKCMDKADEDDPVDMFFKKMDFIRNKRNRYGEKNVVVKNFANEATSINKTDNLEQLVGVPKPPVVEVNNPTVGSTKGQKKLRIKGGKKKATKKSLKGMNSCSLCSGTDHNKRPCPGRFEVEDEVVLQKKCVKRKLWFKKKCVKRKLFKKK</sequence>
<dbReference type="InterPro" id="IPR018289">
    <property type="entry name" value="MULE_transposase_dom"/>
</dbReference>
<dbReference type="InterPro" id="IPR056924">
    <property type="entry name" value="SH3_Tf2-1"/>
</dbReference>
<dbReference type="Pfam" id="PF10551">
    <property type="entry name" value="MULE"/>
    <property type="match status" value="1"/>
</dbReference>
<organism evidence="3">
    <name type="scientific">Tanacetum cinerariifolium</name>
    <name type="common">Dalmatian daisy</name>
    <name type="synonym">Chrysanthemum cinerariifolium</name>
    <dbReference type="NCBI Taxonomy" id="118510"/>
    <lineage>
        <taxon>Eukaryota</taxon>
        <taxon>Viridiplantae</taxon>
        <taxon>Streptophyta</taxon>
        <taxon>Embryophyta</taxon>
        <taxon>Tracheophyta</taxon>
        <taxon>Spermatophyta</taxon>
        <taxon>Magnoliopsida</taxon>
        <taxon>eudicotyledons</taxon>
        <taxon>Gunneridae</taxon>
        <taxon>Pentapetalae</taxon>
        <taxon>asterids</taxon>
        <taxon>campanulids</taxon>
        <taxon>Asterales</taxon>
        <taxon>Asteraceae</taxon>
        <taxon>Asteroideae</taxon>
        <taxon>Anthemideae</taxon>
        <taxon>Anthemidinae</taxon>
        <taxon>Tanacetum</taxon>
    </lineage>
</organism>
<evidence type="ECO:0000259" key="2">
    <source>
        <dbReference type="Pfam" id="PF24626"/>
    </source>
</evidence>
<reference evidence="3" key="1">
    <citation type="journal article" date="2019" name="Sci. Rep.">
        <title>Draft genome of Tanacetum cinerariifolium, the natural source of mosquito coil.</title>
        <authorList>
            <person name="Yamashiro T."/>
            <person name="Shiraishi A."/>
            <person name="Satake H."/>
            <person name="Nakayama K."/>
        </authorList>
    </citation>
    <scope>NUCLEOTIDE SEQUENCE</scope>
</reference>
<evidence type="ECO:0000259" key="1">
    <source>
        <dbReference type="Pfam" id="PF10551"/>
    </source>
</evidence>
<dbReference type="AlphaFoldDB" id="A0A6L2MR11"/>
<name>A0A6L2MR11_TANCI</name>